<evidence type="ECO:0000313" key="2">
    <source>
        <dbReference type="Proteomes" id="UP000019260"/>
    </source>
</evidence>
<accession>W0GLR7</accession>
<sequence>MSFNDSLRGIYNNQIYSLAPNLNATTFATQLNNALTEYLATATRYDNWNNFYMWFISQGNKYSDLVKFGQFNDHNGGIILDGADFNIVNNISKTVKINNNLNKGLNLINQFYQAALKTASGSPTIMIKNDTEVKGKITSASPNAINPDLLPTVRDKKIYHFLKATYDSKFLNNSLATVSSMVYGTTNSSNYGTS</sequence>
<organism evidence="1 2">
    <name type="scientific">Spiroplasma mirum ATCC 29335</name>
    <dbReference type="NCBI Taxonomy" id="838561"/>
    <lineage>
        <taxon>Bacteria</taxon>
        <taxon>Bacillati</taxon>
        <taxon>Mycoplasmatota</taxon>
        <taxon>Mollicutes</taxon>
        <taxon>Entomoplasmatales</taxon>
        <taxon>Spiroplasmataceae</taxon>
        <taxon>Spiroplasma</taxon>
    </lineage>
</organism>
<dbReference type="KEGG" id="smia:P344_04695"/>
<keyword evidence="2" id="KW-1185">Reference proteome</keyword>
<gene>
    <name evidence="1" type="ORF">P344_04695</name>
</gene>
<evidence type="ECO:0000313" key="1">
    <source>
        <dbReference type="EMBL" id="AHI58261.1"/>
    </source>
</evidence>
<dbReference type="RefSeq" id="WP_025317543.1">
    <property type="nucleotide sequence ID" value="NZ_CP002082.1"/>
</dbReference>
<dbReference type="PATRIC" id="fig|838561.3.peg.898"/>
<dbReference type="STRING" id="838561.P344_04695"/>
<dbReference type="KEGG" id="smir:SMM_0782"/>
<proteinExistence type="predicted"/>
<dbReference type="EMBL" id="CP006720">
    <property type="protein sequence ID" value="AHI58261.1"/>
    <property type="molecule type" value="Genomic_DNA"/>
</dbReference>
<dbReference type="OrthoDB" id="387236at2"/>
<dbReference type="AlphaFoldDB" id="W0GLR7"/>
<protein>
    <submittedName>
        <fullName evidence="1">Uncharacterized protein</fullName>
    </submittedName>
</protein>
<reference evidence="1 2" key="1">
    <citation type="submission" date="2013-09" db="EMBL/GenBank/DDBJ databases">
        <title>Complete genome sequence of Spiroplasma mirum suckling mouse cataract agent.</title>
        <authorList>
            <person name="Landry C.A."/>
            <person name="Bastian F.O."/>
            <person name="Thune R.L."/>
        </authorList>
    </citation>
    <scope>NUCLEOTIDE SEQUENCE [LARGE SCALE GENOMIC DNA]</scope>
    <source>
        <strain evidence="1 2">SMCA</strain>
    </source>
</reference>
<dbReference type="Proteomes" id="UP000019260">
    <property type="component" value="Chromosome"/>
</dbReference>
<dbReference type="HOGENOM" id="CLU_1401691_0_0_14"/>
<name>W0GLR7_9MOLU</name>